<protein>
    <recommendedName>
        <fullName evidence="1">Transcription regulator HTH AraC- type ligand binding domain-containing protein</fullName>
    </recommendedName>
</protein>
<evidence type="ECO:0000259" key="1">
    <source>
        <dbReference type="Pfam" id="PF14525"/>
    </source>
</evidence>
<dbReference type="Proteomes" id="UP000240653">
    <property type="component" value="Unassembled WGS sequence"/>
</dbReference>
<proteinExistence type="predicted"/>
<dbReference type="RefSeq" id="WP_106724280.1">
    <property type="nucleotide sequence ID" value="NZ_PXYL01000005.1"/>
</dbReference>
<evidence type="ECO:0000313" key="2">
    <source>
        <dbReference type="EMBL" id="PSJ60814.1"/>
    </source>
</evidence>
<dbReference type="AlphaFoldDB" id="A0A2P7SE72"/>
<feature type="domain" description="Transcription regulator HTH AraC- type ligand binding" evidence="1">
    <location>
        <begin position="28"/>
        <end position="147"/>
    </location>
</feature>
<reference evidence="2 3" key="1">
    <citation type="submission" date="2018-03" db="EMBL/GenBank/DDBJ databases">
        <title>The draft genome of Mesorhizobium soli JCM 19897.</title>
        <authorList>
            <person name="Li L."/>
            <person name="Liu L."/>
            <person name="Liang L."/>
            <person name="Wang T."/>
            <person name="Zhang X."/>
        </authorList>
    </citation>
    <scope>NUCLEOTIDE SEQUENCE [LARGE SCALE GENOMIC DNA]</scope>
    <source>
        <strain evidence="2 3">JCM 19897</strain>
    </source>
</reference>
<accession>A0A2P7SE72</accession>
<organism evidence="2 3">
    <name type="scientific">Pseudaminobacter soli</name>
    <name type="common">ex Li et al. 2025</name>
    <dbReference type="NCBI Taxonomy" id="1295366"/>
    <lineage>
        <taxon>Bacteria</taxon>
        <taxon>Pseudomonadati</taxon>
        <taxon>Pseudomonadota</taxon>
        <taxon>Alphaproteobacteria</taxon>
        <taxon>Hyphomicrobiales</taxon>
        <taxon>Phyllobacteriaceae</taxon>
        <taxon>Pseudaminobacter</taxon>
    </lineage>
</organism>
<dbReference type="InterPro" id="IPR035418">
    <property type="entry name" value="AraC-bd_2"/>
</dbReference>
<evidence type="ECO:0000313" key="3">
    <source>
        <dbReference type="Proteomes" id="UP000240653"/>
    </source>
</evidence>
<dbReference type="OrthoDB" id="8004517at2"/>
<name>A0A2P7SE72_9HYPH</name>
<dbReference type="Pfam" id="PF14525">
    <property type="entry name" value="AraC_binding_2"/>
    <property type="match status" value="1"/>
</dbReference>
<gene>
    <name evidence="2" type="ORF">C7I85_12290</name>
</gene>
<dbReference type="EMBL" id="PXYL01000005">
    <property type="protein sequence ID" value="PSJ60814.1"/>
    <property type="molecule type" value="Genomic_DNA"/>
</dbReference>
<comment type="caution">
    <text evidence="2">The sequence shown here is derived from an EMBL/GenBank/DDBJ whole genome shotgun (WGS) entry which is preliminary data.</text>
</comment>
<sequence length="161" mass="17682">MSAPASLPSSVLDTSGLPTKAAISAWQESVSVMFDVRPRQTSDDAFHARVEAFMVGQLALGACSSNAQSFDRSRRRIERDDLDHIVLQFYMRGSCGRRDGSADEKTNPGDLWISDLAMPLATGVTDFDNVNLVVPRRLLAPQLKMPEGHHMSILPGVPLWM</sequence>
<keyword evidence="3" id="KW-1185">Reference proteome</keyword>